<keyword evidence="1" id="KW-0678">Repressor</keyword>
<reference evidence="7" key="1">
    <citation type="submission" date="2016-10" db="EMBL/GenBank/DDBJ databases">
        <authorList>
            <person name="Varghese N."/>
            <person name="Submissions S."/>
        </authorList>
    </citation>
    <scope>NUCLEOTIDE SEQUENCE [LARGE SCALE GENOMIC DNA]</scope>
    <source>
        <strain evidence="7">DSM 21424</strain>
    </source>
</reference>
<evidence type="ECO:0000256" key="2">
    <source>
        <dbReference type="ARBA" id="ARBA00023015"/>
    </source>
</evidence>
<organism evidence="6 7">
    <name type="scientific">Limimaricola pyoseonensis</name>
    <dbReference type="NCBI Taxonomy" id="521013"/>
    <lineage>
        <taxon>Bacteria</taxon>
        <taxon>Pseudomonadati</taxon>
        <taxon>Pseudomonadota</taxon>
        <taxon>Alphaproteobacteria</taxon>
        <taxon>Rhodobacterales</taxon>
        <taxon>Paracoccaceae</taxon>
        <taxon>Limimaricola</taxon>
    </lineage>
</organism>
<evidence type="ECO:0000313" key="7">
    <source>
        <dbReference type="Proteomes" id="UP000198922"/>
    </source>
</evidence>
<evidence type="ECO:0000256" key="4">
    <source>
        <dbReference type="ARBA" id="ARBA00023163"/>
    </source>
</evidence>
<dbReference type="Gene3D" id="3.40.50.2300">
    <property type="match status" value="2"/>
</dbReference>
<evidence type="ECO:0000256" key="3">
    <source>
        <dbReference type="ARBA" id="ARBA00023125"/>
    </source>
</evidence>
<keyword evidence="2" id="KW-0805">Transcription regulation</keyword>
<dbReference type="InterPro" id="IPR046335">
    <property type="entry name" value="LacI/GalR-like_sensor"/>
</dbReference>
<gene>
    <name evidence="6" type="ORF">SAMN04488567_3296</name>
</gene>
<dbReference type="CDD" id="cd01392">
    <property type="entry name" value="HTH_LacI"/>
    <property type="match status" value="1"/>
</dbReference>
<dbReference type="GO" id="GO:0003700">
    <property type="term" value="F:DNA-binding transcription factor activity"/>
    <property type="evidence" value="ECO:0007669"/>
    <property type="project" value="TreeGrafter"/>
</dbReference>
<sequence length="342" mass="36944">MSRSGEARTHRATAQDVAKLAGVSRSAVSRTFTPGAAVSPATRQKVLAASQQLQYVPNAAARSLMTKRTNLIAVVVSNQASTSYGRLLDCFSSRLMDIGYNVFLITAVENLDTDDQLLKMLRYPVDGFVITAAASLEFSRQICRHCIALGIPAVTLNRTIEGAELSSINCDHRAGGAMAVDTLIDGGLRRLGLIVGHEPTTVNTERMNGFLERAAERGIAEPAVVRARQFNFDGGYEAAAQLLGRHPDLEGLFCVNDQIAIGAMEMARKDAKLRVPEDLSIVGFDDMPAAAWPSFDLTTIRQPIDKMVGETLRVLMQTIEGDASPASHSVVPVEFVRRGSSR</sequence>
<evidence type="ECO:0000259" key="5">
    <source>
        <dbReference type="PROSITE" id="PS50932"/>
    </source>
</evidence>
<dbReference type="CDD" id="cd06278">
    <property type="entry name" value="PBP1_LacI-like"/>
    <property type="match status" value="1"/>
</dbReference>
<dbReference type="InterPro" id="IPR000843">
    <property type="entry name" value="HTH_LacI"/>
</dbReference>
<evidence type="ECO:0000313" key="6">
    <source>
        <dbReference type="EMBL" id="SDF04012.1"/>
    </source>
</evidence>
<dbReference type="InterPro" id="IPR028082">
    <property type="entry name" value="Peripla_BP_I"/>
</dbReference>
<feature type="domain" description="HTH lacI-type" evidence="5">
    <location>
        <begin position="12"/>
        <end position="66"/>
    </location>
</feature>
<dbReference type="AlphaFoldDB" id="A0A1G7HU89"/>
<accession>A0A1G7HU89</accession>
<dbReference type="Pfam" id="PF13377">
    <property type="entry name" value="Peripla_BP_3"/>
    <property type="match status" value="1"/>
</dbReference>
<dbReference type="SUPFAM" id="SSF53822">
    <property type="entry name" value="Periplasmic binding protein-like I"/>
    <property type="match status" value="1"/>
</dbReference>
<dbReference type="PROSITE" id="PS50932">
    <property type="entry name" value="HTH_LACI_2"/>
    <property type="match status" value="1"/>
</dbReference>
<dbReference type="EMBL" id="FNAT01000006">
    <property type="protein sequence ID" value="SDF04012.1"/>
    <property type="molecule type" value="Genomic_DNA"/>
</dbReference>
<dbReference type="Pfam" id="PF00356">
    <property type="entry name" value="LacI"/>
    <property type="match status" value="1"/>
</dbReference>
<dbReference type="InterPro" id="IPR010982">
    <property type="entry name" value="Lambda_DNA-bd_dom_sf"/>
</dbReference>
<keyword evidence="4" id="KW-0804">Transcription</keyword>
<proteinExistence type="predicted"/>
<dbReference type="PANTHER" id="PTHR30146">
    <property type="entry name" value="LACI-RELATED TRANSCRIPTIONAL REPRESSOR"/>
    <property type="match status" value="1"/>
</dbReference>
<dbReference type="Gene3D" id="1.10.260.40">
    <property type="entry name" value="lambda repressor-like DNA-binding domains"/>
    <property type="match status" value="1"/>
</dbReference>
<dbReference type="PANTHER" id="PTHR30146:SF95">
    <property type="entry name" value="RIBOSE OPERON REPRESSOR"/>
    <property type="match status" value="1"/>
</dbReference>
<protein>
    <submittedName>
        <fullName evidence="6">DNA-binding transcriptional regulator, LacI/PurR family</fullName>
    </submittedName>
</protein>
<dbReference type="SMART" id="SM00354">
    <property type="entry name" value="HTH_LACI"/>
    <property type="match status" value="1"/>
</dbReference>
<keyword evidence="3 6" id="KW-0238">DNA-binding</keyword>
<dbReference type="Proteomes" id="UP000198922">
    <property type="component" value="Unassembled WGS sequence"/>
</dbReference>
<name>A0A1G7HU89_9RHOB</name>
<dbReference type="STRING" id="521013.SAMN04488567_3296"/>
<dbReference type="GO" id="GO:0000976">
    <property type="term" value="F:transcription cis-regulatory region binding"/>
    <property type="evidence" value="ECO:0007669"/>
    <property type="project" value="TreeGrafter"/>
</dbReference>
<keyword evidence="7" id="KW-1185">Reference proteome</keyword>
<dbReference type="SUPFAM" id="SSF47413">
    <property type="entry name" value="lambda repressor-like DNA-binding domains"/>
    <property type="match status" value="1"/>
</dbReference>
<evidence type="ECO:0000256" key="1">
    <source>
        <dbReference type="ARBA" id="ARBA00022491"/>
    </source>
</evidence>